<proteinExistence type="predicted"/>
<organism evidence="1 2">
    <name type="scientific">Paraburkholderia caledonica</name>
    <dbReference type="NCBI Taxonomy" id="134536"/>
    <lineage>
        <taxon>Bacteria</taxon>
        <taxon>Pseudomonadati</taxon>
        <taxon>Pseudomonadota</taxon>
        <taxon>Betaproteobacteria</taxon>
        <taxon>Burkholderiales</taxon>
        <taxon>Burkholderiaceae</taxon>
        <taxon>Paraburkholderia</taxon>
    </lineage>
</organism>
<accession>A0ABU1KZ13</accession>
<reference evidence="1 2" key="1">
    <citation type="submission" date="2023-07" db="EMBL/GenBank/DDBJ databases">
        <title>Sorghum-associated microbial communities from plants grown in Nebraska, USA.</title>
        <authorList>
            <person name="Schachtman D."/>
        </authorList>
    </citation>
    <scope>NUCLEOTIDE SEQUENCE [LARGE SCALE GENOMIC DNA]</scope>
    <source>
        <strain evidence="1 2">DS1039</strain>
    </source>
</reference>
<evidence type="ECO:0000313" key="1">
    <source>
        <dbReference type="EMBL" id="MDR6376229.1"/>
    </source>
</evidence>
<comment type="caution">
    <text evidence="1">The sequence shown here is derived from an EMBL/GenBank/DDBJ whole genome shotgun (WGS) entry which is preliminary data.</text>
</comment>
<protein>
    <submittedName>
        <fullName evidence="1">Uncharacterized protein</fullName>
    </submittedName>
</protein>
<dbReference type="Pfam" id="PF20457">
    <property type="entry name" value="DUF6710"/>
    <property type="match status" value="1"/>
</dbReference>
<dbReference type="Proteomes" id="UP001185254">
    <property type="component" value="Unassembled WGS sequence"/>
</dbReference>
<evidence type="ECO:0000313" key="2">
    <source>
        <dbReference type="Proteomes" id="UP001185254"/>
    </source>
</evidence>
<dbReference type="InterPro" id="IPR046556">
    <property type="entry name" value="DUF6710"/>
</dbReference>
<dbReference type="EMBL" id="JAVDQN010000002">
    <property type="protein sequence ID" value="MDR6376229.1"/>
    <property type="molecule type" value="Genomic_DNA"/>
</dbReference>
<name>A0ABU1KZ13_9BURK</name>
<gene>
    <name evidence="1" type="ORF">J2776_002929</name>
</gene>
<keyword evidence="2" id="KW-1185">Reference proteome</keyword>
<sequence>MQLMHTANAIAEVNPRGLVDLVRAIVRPHQADYLLAVAECGTDARPDLEEKLIFGEEVRRRMFSDRGDYRLVRLPEAHFQIHLARDPVLPWPWKHHSYVCTLARIGTAKVDMEDIDRRHHCGPWRQDVNHRVELWLPWGIGFVIGGNHSIAAGILAGEGVLTPAYVYDMSYLFSEIYADAESYREIGTGNRLGPVINQRFAALFEVGRLMHVAGFPAFRESIDAAWTERASNVPKHGASNS</sequence>